<reference evidence="2 3" key="1">
    <citation type="submission" date="2011-11" db="EMBL/GenBank/DDBJ databases">
        <title>Complete sequence of Granulicella mallensis MP5ACTX8.</title>
        <authorList>
            <consortium name="US DOE Joint Genome Institute"/>
            <person name="Lucas S."/>
            <person name="Copeland A."/>
            <person name="Lapidus A."/>
            <person name="Cheng J.-F."/>
            <person name="Goodwin L."/>
            <person name="Pitluck S."/>
            <person name="Peters L."/>
            <person name="Lu M."/>
            <person name="Detter J.C."/>
            <person name="Han C."/>
            <person name="Tapia R."/>
            <person name="Land M."/>
            <person name="Hauser L."/>
            <person name="Kyrpides N."/>
            <person name="Ivanova N."/>
            <person name="Mikhailova N."/>
            <person name="Pagani I."/>
            <person name="Rawat S."/>
            <person name="Mannisto M."/>
            <person name="Haggblom M."/>
            <person name="Woyke T."/>
        </authorList>
    </citation>
    <scope>NUCLEOTIDE SEQUENCE [LARGE SCALE GENOMIC DNA]</scope>
    <source>
        <strain evidence="3">ATCC BAA-1857 / DSM 23137 / MP5ACTX8</strain>
    </source>
</reference>
<keyword evidence="3" id="KW-1185">Reference proteome</keyword>
<dbReference type="HOGENOM" id="CLU_1353042_0_0_0"/>
<feature type="transmembrane region" description="Helical" evidence="1">
    <location>
        <begin position="61"/>
        <end position="83"/>
    </location>
</feature>
<organism evidence="2 3">
    <name type="scientific">Granulicella mallensis (strain ATCC BAA-1857 / DSM 23137 / MP5ACTX8)</name>
    <dbReference type="NCBI Taxonomy" id="682795"/>
    <lineage>
        <taxon>Bacteria</taxon>
        <taxon>Pseudomonadati</taxon>
        <taxon>Acidobacteriota</taxon>
        <taxon>Terriglobia</taxon>
        <taxon>Terriglobales</taxon>
        <taxon>Acidobacteriaceae</taxon>
        <taxon>Granulicella</taxon>
    </lineage>
</organism>
<keyword evidence="1" id="KW-0812">Transmembrane</keyword>
<keyword evidence="1" id="KW-0472">Membrane</keyword>
<evidence type="ECO:0000256" key="1">
    <source>
        <dbReference type="SAM" id="Phobius"/>
    </source>
</evidence>
<proteinExistence type="predicted"/>
<protein>
    <submittedName>
        <fullName evidence="2">Uncharacterized protein</fullName>
    </submittedName>
</protein>
<sequence>MPLDSLNFHRAEYGSAAPLAENCEFCTRGLAGEYFSVDQHRVCGPCAARVGAMQAANTSGVFLRSIATGVLAAAMSGLVYFSLYRLTGGSWMVFAAIGVGYAIGKAMRVGSYGFGGRRYQVMAALLTYMAVVLASTMVLVGSHEVPLWFYPLFLFAPLIQLFVGHFSLAALQLLFAIVGMRYAWILMAGKSWKITGPHPFGE</sequence>
<evidence type="ECO:0000313" key="3">
    <source>
        <dbReference type="Proteomes" id="UP000007113"/>
    </source>
</evidence>
<evidence type="ECO:0000313" key="2">
    <source>
        <dbReference type="EMBL" id="AEU38630.1"/>
    </source>
</evidence>
<accession>G8NTB8</accession>
<dbReference type="Proteomes" id="UP000007113">
    <property type="component" value="Chromosome"/>
</dbReference>
<dbReference type="EMBL" id="CP003130">
    <property type="protein sequence ID" value="AEU38630.1"/>
    <property type="molecule type" value="Genomic_DNA"/>
</dbReference>
<dbReference type="RefSeq" id="WP_014267501.1">
    <property type="nucleotide sequence ID" value="NC_016631.1"/>
</dbReference>
<feature type="transmembrane region" description="Helical" evidence="1">
    <location>
        <begin position="89"/>
        <end position="107"/>
    </location>
</feature>
<dbReference type="KEGG" id="gma:AciX8_4357"/>
<dbReference type="STRING" id="682795.AciX8_4357"/>
<feature type="transmembrane region" description="Helical" evidence="1">
    <location>
        <begin position="119"/>
        <end position="140"/>
    </location>
</feature>
<dbReference type="eggNOG" id="ENOG50330EI">
    <property type="taxonomic scope" value="Bacteria"/>
</dbReference>
<feature type="transmembrane region" description="Helical" evidence="1">
    <location>
        <begin position="152"/>
        <end position="178"/>
    </location>
</feature>
<name>G8NTB8_GRAMM</name>
<keyword evidence="1" id="KW-1133">Transmembrane helix</keyword>
<dbReference type="OrthoDB" id="120496at2"/>
<gene>
    <name evidence="2" type="ordered locus">AciX8_4357</name>
</gene>
<dbReference type="AlphaFoldDB" id="G8NTB8"/>